<dbReference type="Pfam" id="PF04014">
    <property type="entry name" value="MazE_antitoxin"/>
    <property type="match status" value="1"/>
</dbReference>
<gene>
    <name evidence="2" type="ORF">J8TS2_28620</name>
</gene>
<evidence type="ECO:0000313" key="2">
    <source>
        <dbReference type="EMBL" id="GIN58543.1"/>
    </source>
</evidence>
<organism evidence="2 3">
    <name type="scientific">Lederbergia ruris</name>
    <dbReference type="NCBI Taxonomy" id="217495"/>
    <lineage>
        <taxon>Bacteria</taxon>
        <taxon>Bacillati</taxon>
        <taxon>Bacillota</taxon>
        <taxon>Bacilli</taxon>
        <taxon>Bacillales</taxon>
        <taxon>Bacillaceae</taxon>
        <taxon>Lederbergia</taxon>
    </lineage>
</organism>
<name>A0ABQ4KMB3_9BACI</name>
<evidence type="ECO:0000313" key="3">
    <source>
        <dbReference type="Proteomes" id="UP000679950"/>
    </source>
</evidence>
<dbReference type="InterPro" id="IPR007159">
    <property type="entry name" value="SpoVT-AbrB_dom"/>
</dbReference>
<dbReference type="SMART" id="SM00966">
    <property type="entry name" value="SpoVT_AbrB"/>
    <property type="match status" value="1"/>
</dbReference>
<accession>A0ABQ4KMB3</accession>
<dbReference type="Proteomes" id="UP000679950">
    <property type="component" value="Unassembled WGS sequence"/>
</dbReference>
<protein>
    <recommendedName>
        <fullName evidence="1">SpoVT-AbrB domain-containing protein</fullName>
    </recommendedName>
</protein>
<dbReference type="InterPro" id="IPR037914">
    <property type="entry name" value="SpoVT-AbrB_sf"/>
</dbReference>
<sequence>MERKITRIGKSLGVTLPQDVLHHLKVKQGDELKFKLEDDGRVSVQKFAPLNVDVLKDIDQDFLDGLQDLFENYDDTLKNLADR</sequence>
<keyword evidence="3" id="KW-1185">Reference proteome</keyword>
<evidence type="ECO:0000259" key="1">
    <source>
        <dbReference type="SMART" id="SM00966"/>
    </source>
</evidence>
<proteinExistence type="predicted"/>
<comment type="caution">
    <text evidence="2">The sequence shown here is derived from an EMBL/GenBank/DDBJ whole genome shotgun (WGS) entry which is preliminary data.</text>
</comment>
<reference evidence="2 3" key="1">
    <citation type="submission" date="2021-03" db="EMBL/GenBank/DDBJ databases">
        <title>Antimicrobial resistance genes in bacteria isolated from Japanese honey, and their potential for conferring macrolide and lincosamide resistance in the American foulbrood pathogen Paenibacillus larvae.</title>
        <authorList>
            <person name="Okamoto M."/>
            <person name="Kumagai M."/>
            <person name="Kanamori H."/>
            <person name="Takamatsu D."/>
        </authorList>
    </citation>
    <scope>NUCLEOTIDE SEQUENCE [LARGE SCALE GENOMIC DNA]</scope>
    <source>
        <strain evidence="2 3">J8TS2</strain>
    </source>
</reference>
<dbReference type="EMBL" id="BORB01000025">
    <property type="protein sequence ID" value="GIN58543.1"/>
    <property type="molecule type" value="Genomic_DNA"/>
</dbReference>
<feature type="domain" description="SpoVT-AbrB" evidence="1">
    <location>
        <begin position="6"/>
        <end position="52"/>
    </location>
</feature>
<dbReference type="SUPFAM" id="SSF89447">
    <property type="entry name" value="AbrB/MazE/MraZ-like"/>
    <property type="match status" value="1"/>
</dbReference>
<dbReference type="Gene3D" id="2.10.260.10">
    <property type="match status" value="1"/>
</dbReference>